<reference evidence="1" key="1">
    <citation type="submission" date="2022-10" db="EMBL/GenBank/DDBJ databases">
        <authorList>
            <person name="Yu W.X."/>
        </authorList>
    </citation>
    <scope>NUCLEOTIDE SEQUENCE</scope>
    <source>
        <strain evidence="1">AAT</strain>
    </source>
</reference>
<dbReference type="InterPro" id="IPR011951">
    <property type="entry name" value="HAD-SF_hydro_IA_YjjG/PynA"/>
</dbReference>
<name>A0AAE3M3E1_9BACT</name>
<dbReference type="PANTHER" id="PTHR47478:SF1">
    <property type="entry name" value="PYRIMIDINE 5'-NUCLEOTIDASE YJJG"/>
    <property type="match status" value="1"/>
</dbReference>
<dbReference type="NCBIfam" id="TIGR01549">
    <property type="entry name" value="HAD-SF-IA-v1"/>
    <property type="match status" value="1"/>
</dbReference>
<dbReference type="EMBL" id="JAPDPJ010000013">
    <property type="protein sequence ID" value="MCW3786353.1"/>
    <property type="molecule type" value="Genomic_DNA"/>
</dbReference>
<dbReference type="InterPro" id="IPR023198">
    <property type="entry name" value="PGP-like_dom2"/>
</dbReference>
<dbReference type="Pfam" id="PF00702">
    <property type="entry name" value="Hydrolase"/>
    <property type="match status" value="1"/>
</dbReference>
<dbReference type="RefSeq" id="WP_301189918.1">
    <property type="nucleotide sequence ID" value="NZ_JAPDPJ010000013.1"/>
</dbReference>
<dbReference type="NCBIfam" id="TIGR02254">
    <property type="entry name" value="YjjG_YfnB"/>
    <property type="match status" value="1"/>
</dbReference>
<evidence type="ECO:0000313" key="2">
    <source>
        <dbReference type="Proteomes" id="UP001209229"/>
    </source>
</evidence>
<dbReference type="InterPro" id="IPR052550">
    <property type="entry name" value="Pyrimidine_5'-ntase_YjjG"/>
</dbReference>
<accession>A0AAE3M3E1</accession>
<organism evidence="1 2">
    <name type="scientific">Plebeiibacterium sediminum</name>
    <dbReference type="NCBI Taxonomy" id="2992112"/>
    <lineage>
        <taxon>Bacteria</taxon>
        <taxon>Pseudomonadati</taxon>
        <taxon>Bacteroidota</taxon>
        <taxon>Bacteroidia</taxon>
        <taxon>Marinilabiliales</taxon>
        <taxon>Marinilabiliaceae</taxon>
        <taxon>Plebeiibacterium</taxon>
    </lineage>
</organism>
<evidence type="ECO:0000313" key="1">
    <source>
        <dbReference type="EMBL" id="MCW3786353.1"/>
    </source>
</evidence>
<dbReference type="Gene3D" id="1.10.150.240">
    <property type="entry name" value="Putative phosphatase, domain 2"/>
    <property type="match status" value="1"/>
</dbReference>
<dbReference type="InterPro" id="IPR023214">
    <property type="entry name" value="HAD_sf"/>
</dbReference>
<dbReference type="PANTHER" id="PTHR47478">
    <property type="match status" value="1"/>
</dbReference>
<dbReference type="Proteomes" id="UP001209229">
    <property type="component" value="Unassembled WGS sequence"/>
</dbReference>
<dbReference type="InterPro" id="IPR006439">
    <property type="entry name" value="HAD-SF_hydro_IA"/>
</dbReference>
<dbReference type="SUPFAM" id="SSF56784">
    <property type="entry name" value="HAD-like"/>
    <property type="match status" value="1"/>
</dbReference>
<keyword evidence="2" id="KW-1185">Reference proteome</keyword>
<gene>
    <name evidence="1" type="ORF">OM075_07735</name>
</gene>
<comment type="caution">
    <text evidence="1">The sequence shown here is derived from an EMBL/GenBank/DDBJ whole genome shotgun (WGS) entry which is preliminary data.</text>
</comment>
<dbReference type="SFLD" id="SFLDS00003">
    <property type="entry name" value="Haloacid_Dehalogenase"/>
    <property type="match status" value="1"/>
</dbReference>
<dbReference type="SFLD" id="SFLDG01129">
    <property type="entry name" value="C1.5:_HAD__Beta-PGM__Phosphata"/>
    <property type="match status" value="1"/>
</dbReference>
<sequence length="231" mass="27268">MNKYSHIFFDLDHTLWDFETNSIQTLEELFAKYHLNNSFDSFNQFYERYEAHNEQLWVLYREGKINKERLNFDRFYTPFSEVGIKDESIAAHFCKDYITVSPTKTALMPNAIEVLTELKKWHKLHVITNGFKEVQFIKLKNSNLEHFFSKIFISETIGASKPKTAFFEYAIKSANARKNECLVVGDNLDTDIDGAINFKLDYVFFNPNKTPHNRELMHEISDLKEILEIVK</sequence>
<protein>
    <submittedName>
        <fullName evidence="1">YjjG family noncanonical pyrimidine nucleotidase</fullName>
    </submittedName>
</protein>
<dbReference type="AlphaFoldDB" id="A0AAE3M3E1"/>
<proteinExistence type="predicted"/>
<dbReference type="GO" id="GO:0008253">
    <property type="term" value="F:5'-nucleotidase activity"/>
    <property type="evidence" value="ECO:0007669"/>
    <property type="project" value="InterPro"/>
</dbReference>
<dbReference type="Gene3D" id="3.40.50.1000">
    <property type="entry name" value="HAD superfamily/HAD-like"/>
    <property type="match status" value="1"/>
</dbReference>
<dbReference type="InterPro" id="IPR036412">
    <property type="entry name" value="HAD-like_sf"/>
</dbReference>